<organism evidence="2 3">
    <name type="scientific">Stephania yunnanensis</name>
    <dbReference type="NCBI Taxonomy" id="152371"/>
    <lineage>
        <taxon>Eukaryota</taxon>
        <taxon>Viridiplantae</taxon>
        <taxon>Streptophyta</taxon>
        <taxon>Embryophyta</taxon>
        <taxon>Tracheophyta</taxon>
        <taxon>Spermatophyta</taxon>
        <taxon>Magnoliopsida</taxon>
        <taxon>Ranunculales</taxon>
        <taxon>Menispermaceae</taxon>
        <taxon>Menispermoideae</taxon>
        <taxon>Cissampelideae</taxon>
        <taxon>Stephania</taxon>
    </lineage>
</organism>
<evidence type="ECO:0000256" key="1">
    <source>
        <dbReference type="SAM" id="MobiDB-lite"/>
    </source>
</evidence>
<dbReference type="AlphaFoldDB" id="A0AAP0JLK1"/>
<feature type="compositionally biased region" description="Basic and acidic residues" evidence="1">
    <location>
        <begin position="1"/>
        <end position="50"/>
    </location>
</feature>
<reference evidence="2 3" key="1">
    <citation type="submission" date="2024-01" db="EMBL/GenBank/DDBJ databases">
        <title>Genome assemblies of Stephania.</title>
        <authorList>
            <person name="Yang L."/>
        </authorList>
    </citation>
    <scope>NUCLEOTIDE SEQUENCE [LARGE SCALE GENOMIC DNA]</scope>
    <source>
        <strain evidence="2">YNDBR</strain>
        <tissue evidence="2">Leaf</tissue>
    </source>
</reference>
<evidence type="ECO:0000313" key="3">
    <source>
        <dbReference type="Proteomes" id="UP001420932"/>
    </source>
</evidence>
<proteinExistence type="predicted"/>
<gene>
    <name evidence="2" type="ORF">Syun_014708</name>
</gene>
<accession>A0AAP0JLK1</accession>
<keyword evidence="3" id="KW-1185">Reference proteome</keyword>
<protein>
    <submittedName>
        <fullName evidence="2">Uncharacterized protein</fullName>
    </submittedName>
</protein>
<name>A0AAP0JLK1_9MAGN</name>
<dbReference type="EMBL" id="JBBNAF010000006">
    <property type="protein sequence ID" value="KAK9135378.1"/>
    <property type="molecule type" value="Genomic_DNA"/>
</dbReference>
<evidence type="ECO:0000313" key="2">
    <source>
        <dbReference type="EMBL" id="KAK9135378.1"/>
    </source>
</evidence>
<comment type="caution">
    <text evidence="2">The sequence shown here is derived from an EMBL/GenBank/DDBJ whole genome shotgun (WGS) entry which is preliminary data.</text>
</comment>
<sequence length="135" mass="14716">MNSTKSERRGGRRESGEAEREMSGEEEEGGRREAERVSREVRESERREGGEDLVDSSSVLGNLLGRIRESGEVGERCELCVHDALDYSTCDPTFSEWQLELALGARVGDSADLASAAREQVLGQLDAITGGNLVT</sequence>
<feature type="region of interest" description="Disordered" evidence="1">
    <location>
        <begin position="1"/>
        <end position="55"/>
    </location>
</feature>
<dbReference type="Proteomes" id="UP001420932">
    <property type="component" value="Unassembled WGS sequence"/>
</dbReference>